<dbReference type="AlphaFoldDB" id="A0A399F2K8"/>
<dbReference type="EC" id="3.6.3.-" evidence="2"/>
<dbReference type="GO" id="GO:0016747">
    <property type="term" value="F:acyltransferase activity, transferring groups other than amino-acyl groups"/>
    <property type="evidence" value="ECO:0007669"/>
    <property type="project" value="InterPro"/>
</dbReference>
<evidence type="ECO:0000259" key="1">
    <source>
        <dbReference type="Pfam" id="PF13302"/>
    </source>
</evidence>
<keyword evidence="3" id="KW-1185">Reference proteome</keyword>
<accession>A0A399F2K8</accession>
<dbReference type="Gene3D" id="3.40.50.300">
    <property type="entry name" value="P-loop containing nucleotide triphosphate hydrolases"/>
    <property type="match status" value="1"/>
</dbReference>
<dbReference type="InterPro" id="IPR000182">
    <property type="entry name" value="GNAT_dom"/>
</dbReference>
<dbReference type="InterPro" id="IPR027417">
    <property type="entry name" value="P-loop_NTPase"/>
</dbReference>
<dbReference type="SUPFAM" id="SSF55729">
    <property type="entry name" value="Acyl-CoA N-acyltransferases (Nat)"/>
    <property type="match status" value="1"/>
</dbReference>
<keyword evidence="2" id="KW-0067">ATP-binding</keyword>
<dbReference type="GO" id="GO:0016787">
    <property type="term" value="F:hydrolase activity"/>
    <property type="evidence" value="ECO:0007669"/>
    <property type="project" value="UniProtKB-KW"/>
</dbReference>
<proteinExistence type="predicted"/>
<feature type="domain" description="N-acetyltransferase" evidence="1">
    <location>
        <begin position="8"/>
        <end position="93"/>
    </location>
</feature>
<name>A0A399F2K8_9DEIN</name>
<dbReference type="InterPro" id="IPR016181">
    <property type="entry name" value="Acyl_CoA_acyltransferase"/>
</dbReference>
<dbReference type="EMBL" id="QXDL01000009">
    <property type="protein sequence ID" value="RIH90448.1"/>
    <property type="molecule type" value="Genomic_DNA"/>
</dbReference>
<dbReference type="PANTHER" id="PTHR43394">
    <property type="entry name" value="ATP-DEPENDENT PERMEASE MDL1, MITOCHONDRIAL"/>
    <property type="match status" value="1"/>
</dbReference>
<dbReference type="InterPro" id="IPR039421">
    <property type="entry name" value="Type_1_exporter"/>
</dbReference>
<sequence length="171" mass="19881">MTMICQERVQLRPVDLSDATAIQRWYAEPQVVEYAIIQPFLGYSPNEVEDLIKRWLGRDDRKLYVVRATEQNRDAGLVFLEHIDWKNRLDEPTASLDPKEEAHLYGRFAELAQGKTVLLITHRLASVQMADRILVLREGRLVEEGSHQALLRHNGVYAELWRLQAEGYRVN</sequence>
<dbReference type="SUPFAM" id="SSF52540">
    <property type="entry name" value="P-loop containing nucleoside triphosphate hydrolases"/>
    <property type="match status" value="1"/>
</dbReference>
<dbReference type="GO" id="GO:0005524">
    <property type="term" value="F:ATP binding"/>
    <property type="evidence" value="ECO:0007669"/>
    <property type="project" value="UniProtKB-KW"/>
</dbReference>
<comment type="caution">
    <text evidence="2">The sequence shown here is derived from an EMBL/GenBank/DDBJ whole genome shotgun (WGS) entry which is preliminary data.</text>
</comment>
<dbReference type="Pfam" id="PF13302">
    <property type="entry name" value="Acetyltransf_3"/>
    <property type="match status" value="1"/>
</dbReference>
<evidence type="ECO:0000313" key="2">
    <source>
        <dbReference type="EMBL" id="RIH90448.1"/>
    </source>
</evidence>
<protein>
    <submittedName>
        <fullName evidence="2">Lipid A export ATP-binding/permease protein MsbA</fullName>
        <ecNumber evidence="2">3.6.3.-</ecNumber>
    </submittedName>
</protein>
<organism evidence="2 3">
    <name type="scientific">Calidithermus terrae</name>
    <dbReference type="NCBI Taxonomy" id="1408545"/>
    <lineage>
        <taxon>Bacteria</taxon>
        <taxon>Thermotogati</taxon>
        <taxon>Deinococcota</taxon>
        <taxon>Deinococci</taxon>
        <taxon>Thermales</taxon>
        <taxon>Thermaceae</taxon>
        <taxon>Calidithermus</taxon>
    </lineage>
</organism>
<gene>
    <name evidence="2" type="primary">msbA_2</name>
    <name evidence="2" type="ORF">Mterra_00430</name>
</gene>
<evidence type="ECO:0000313" key="3">
    <source>
        <dbReference type="Proteomes" id="UP000265715"/>
    </source>
</evidence>
<dbReference type="Proteomes" id="UP000265715">
    <property type="component" value="Unassembled WGS sequence"/>
</dbReference>
<dbReference type="PANTHER" id="PTHR43394:SF1">
    <property type="entry name" value="ATP-BINDING CASSETTE SUB-FAMILY B MEMBER 10, MITOCHONDRIAL"/>
    <property type="match status" value="1"/>
</dbReference>
<dbReference type="GO" id="GO:0015421">
    <property type="term" value="F:ABC-type oligopeptide transporter activity"/>
    <property type="evidence" value="ECO:0007669"/>
    <property type="project" value="TreeGrafter"/>
</dbReference>
<reference evidence="2 3" key="1">
    <citation type="submission" date="2018-08" db="EMBL/GenBank/DDBJ databases">
        <title>Meiothermus terrae DSM 26712 genome sequencing project.</title>
        <authorList>
            <person name="Da Costa M.S."/>
            <person name="Albuquerque L."/>
            <person name="Raposo P."/>
            <person name="Froufe H.J.C."/>
            <person name="Barroso C.S."/>
            <person name="Egas C."/>
        </authorList>
    </citation>
    <scope>NUCLEOTIDE SEQUENCE [LARGE SCALE GENOMIC DNA]</scope>
    <source>
        <strain evidence="2 3">DSM 26712</strain>
    </source>
</reference>
<keyword evidence="2" id="KW-0378">Hydrolase</keyword>
<keyword evidence="2" id="KW-0547">Nucleotide-binding</keyword>